<name>A0A0N1EIL3_9GAMM</name>
<dbReference type="Pfam" id="PF00990">
    <property type="entry name" value="GGDEF"/>
    <property type="match status" value="1"/>
</dbReference>
<protein>
    <recommendedName>
        <fullName evidence="2">diguanylate cyclase</fullName>
        <ecNumber evidence="2">2.7.7.65</ecNumber>
    </recommendedName>
</protein>
<dbReference type="InterPro" id="IPR043128">
    <property type="entry name" value="Rev_trsase/Diguanyl_cyclase"/>
</dbReference>
<dbReference type="AlphaFoldDB" id="A0A0N1EIL3"/>
<evidence type="ECO:0000313" key="6">
    <source>
        <dbReference type="Proteomes" id="UP000037848"/>
    </source>
</evidence>
<dbReference type="RefSeq" id="WP_054454680.1">
    <property type="nucleotide sequence ID" value="NZ_LHPH01000013.1"/>
</dbReference>
<sequence length="341" mass="39498">MQESLLNSVIKITKNRDIDSLEYSLISTIKEFVDCSEIAVYKDLDVQEELTIERSLSLQTLNDKEFIWGPRQIIDDPEPELVSCLRSACIITVKSNDGVEKRWLPISFQDKPIGAISIVCNELKSADQVLLNAFCRIFENYLFILHENERDKLTGLLNRQTFDKKIKQLIEKQVLKQHKLTKVDCHRKLKQSSTSWLAMIDIDHFKSINDKFGHVCGDEVLLVLAQRMRHFFRSTDLIFRFGGEEFVIVFEPTNFESINEKMSQFLEMIRATHFPFVAKMTLSIGMSRISPYDFPITVLENADKALYYAKENGRDKLCFYEELIADNLIDSPDKGSDIDLF</sequence>
<dbReference type="PROSITE" id="PS50887">
    <property type="entry name" value="GGDEF"/>
    <property type="match status" value="1"/>
</dbReference>
<organism evidence="5 6">
    <name type="scientific">Pseudoalteromonas porphyrae</name>
    <dbReference type="NCBI Taxonomy" id="187330"/>
    <lineage>
        <taxon>Bacteria</taxon>
        <taxon>Pseudomonadati</taxon>
        <taxon>Pseudomonadota</taxon>
        <taxon>Gammaproteobacteria</taxon>
        <taxon>Alteromonadales</taxon>
        <taxon>Pseudoalteromonadaceae</taxon>
        <taxon>Pseudoalteromonas</taxon>
    </lineage>
</organism>
<dbReference type="Gene3D" id="3.30.70.270">
    <property type="match status" value="1"/>
</dbReference>
<dbReference type="InterPro" id="IPR029787">
    <property type="entry name" value="Nucleotide_cyclase"/>
</dbReference>
<evidence type="ECO:0000259" key="4">
    <source>
        <dbReference type="PROSITE" id="PS50887"/>
    </source>
</evidence>
<dbReference type="GO" id="GO:0043709">
    <property type="term" value="P:cell adhesion involved in single-species biofilm formation"/>
    <property type="evidence" value="ECO:0007669"/>
    <property type="project" value="TreeGrafter"/>
</dbReference>
<dbReference type="PANTHER" id="PTHR45138:SF9">
    <property type="entry name" value="DIGUANYLATE CYCLASE DGCM-RELATED"/>
    <property type="match status" value="1"/>
</dbReference>
<dbReference type="Proteomes" id="UP000037848">
    <property type="component" value="Unassembled WGS sequence"/>
</dbReference>
<proteinExistence type="predicted"/>
<feature type="domain" description="GGDEF" evidence="4">
    <location>
        <begin position="193"/>
        <end position="322"/>
    </location>
</feature>
<evidence type="ECO:0000256" key="2">
    <source>
        <dbReference type="ARBA" id="ARBA00012528"/>
    </source>
</evidence>
<dbReference type="GO" id="GO:0052621">
    <property type="term" value="F:diguanylate cyclase activity"/>
    <property type="evidence" value="ECO:0007669"/>
    <property type="project" value="UniProtKB-EC"/>
</dbReference>
<evidence type="ECO:0000256" key="3">
    <source>
        <dbReference type="ARBA" id="ARBA00034247"/>
    </source>
</evidence>
<keyword evidence="6" id="KW-1185">Reference proteome</keyword>
<dbReference type="InterPro" id="IPR050469">
    <property type="entry name" value="Diguanylate_Cyclase"/>
</dbReference>
<evidence type="ECO:0000256" key="1">
    <source>
        <dbReference type="ARBA" id="ARBA00001946"/>
    </source>
</evidence>
<dbReference type="SUPFAM" id="SSF55073">
    <property type="entry name" value="Nucleotide cyclase"/>
    <property type="match status" value="1"/>
</dbReference>
<comment type="cofactor">
    <cofactor evidence="1">
        <name>Mg(2+)</name>
        <dbReference type="ChEBI" id="CHEBI:18420"/>
    </cofactor>
</comment>
<dbReference type="SMART" id="SM00267">
    <property type="entry name" value="GGDEF"/>
    <property type="match status" value="1"/>
</dbReference>
<evidence type="ECO:0000313" key="5">
    <source>
        <dbReference type="EMBL" id="KPH62490.1"/>
    </source>
</evidence>
<dbReference type="GO" id="GO:0005886">
    <property type="term" value="C:plasma membrane"/>
    <property type="evidence" value="ECO:0007669"/>
    <property type="project" value="TreeGrafter"/>
</dbReference>
<dbReference type="CDD" id="cd01949">
    <property type="entry name" value="GGDEF"/>
    <property type="match status" value="1"/>
</dbReference>
<comment type="caution">
    <text evidence="5">The sequence shown here is derived from an EMBL/GenBank/DDBJ whole genome shotgun (WGS) entry which is preliminary data.</text>
</comment>
<accession>A0A0N1EIL3</accession>
<comment type="catalytic activity">
    <reaction evidence="3">
        <text>2 GTP = 3',3'-c-di-GMP + 2 diphosphate</text>
        <dbReference type="Rhea" id="RHEA:24898"/>
        <dbReference type="ChEBI" id="CHEBI:33019"/>
        <dbReference type="ChEBI" id="CHEBI:37565"/>
        <dbReference type="ChEBI" id="CHEBI:58805"/>
        <dbReference type="EC" id="2.7.7.65"/>
    </reaction>
</comment>
<dbReference type="NCBIfam" id="TIGR00254">
    <property type="entry name" value="GGDEF"/>
    <property type="match status" value="1"/>
</dbReference>
<dbReference type="GO" id="GO:1902201">
    <property type="term" value="P:negative regulation of bacterial-type flagellum-dependent cell motility"/>
    <property type="evidence" value="ECO:0007669"/>
    <property type="project" value="TreeGrafter"/>
</dbReference>
<reference evidence="5 6" key="1">
    <citation type="submission" date="2015-08" db="EMBL/GenBank/DDBJ databases">
        <title>Draft Genome Sequence of Pseudoalteromonas porphyrae UCD-SED14.</title>
        <authorList>
            <person name="Coil D.A."/>
            <person name="Jospin G."/>
            <person name="Lee R.D."/>
            <person name="Eisen J.A."/>
        </authorList>
    </citation>
    <scope>NUCLEOTIDE SEQUENCE [LARGE SCALE GENOMIC DNA]</scope>
    <source>
        <strain evidence="5 6">UCD-SED14</strain>
    </source>
</reference>
<dbReference type="OrthoDB" id="9803824at2"/>
<dbReference type="STRING" id="187330.AMS58_04370"/>
<dbReference type="PANTHER" id="PTHR45138">
    <property type="entry name" value="REGULATORY COMPONENTS OF SENSORY TRANSDUCTION SYSTEM"/>
    <property type="match status" value="1"/>
</dbReference>
<dbReference type="FunFam" id="3.30.70.270:FF:000001">
    <property type="entry name" value="Diguanylate cyclase domain protein"/>
    <property type="match status" value="1"/>
</dbReference>
<dbReference type="PATRIC" id="fig|187330.3.peg.900"/>
<dbReference type="InterPro" id="IPR000160">
    <property type="entry name" value="GGDEF_dom"/>
</dbReference>
<dbReference type="EMBL" id="LHPH01000013">
    <property type="protein sequence ID" value="KPH62490.1"/>
    <property type="molecule type" value="Genomic_DNA"/>
</dbReference>
<dbReference type="EC" id="2.7.7.65" evidence="2"/>
<gene>
    <name evidence="5" type="ORF">ADS77_12375</name>
</gene>